<reference evidence="2" key="1">
    <citation type="submission" date="2021-02" db="EMBL/GenBank/DDBJ databases">
        <authorList>
            <person name="Dougan E. K."/>
            <person name="Rhodes N."/>
            <person name="Thang M."/>
            <person name="Chan C."/>
        </authorList>
    </citation>
    <scope>NUCLEOTIDE SEQUENCE</scope>
</reference>
<name>A0A812KR36_9DINO</name>
<dbReference type="OrthoDB" id="72053at2759"/>
<dbReference type="AlphaFoldDB" id="A0A812KR36"/>
<dbReference type="Proteomes" id="UP000604046">
    <property type="component" value="Unassembled WGS sequence"/>
</dbReference>
<dbReference type="PROSITE" id="PS51352">
    <property type="entry name" value="THIOREDOXIN_2"/>
    <property type="match status" value="1"/>
</dbReference>
<gene>
    <name evidence="2" type="ORF">SNAT2548_LOCUS9116</name>
</gene>
<dbReference type="InterPro" id="IPR036249">
    <property type="entry name" value="Thioredoxin-like_sf"/>
</dbReference>
<evidence type="ECO:0000259" key="1">
    <source>
        <dbReference type="PROSITE" id="PS51352"/>
    </source>
</evidence>
<dbReference type="SUPFAM" id="SSF52833">
    <property type="entry name" value="Thioredoxin-like"/>
    <property type="match status" value="1"/>
</dbReference>
<dbReference type="Gene3D" id="3.40.30.10">
    <property type="entry name" value="Glutaredoxin"/>
    <property type="match status" value="1"/>
</dbReference>
<dbReference type="PANTHER" id="PTHR19991">
    <property type="entry name" value="L 2 01289"/>
    <property type="match status" value="1"/>
</dbReference>
<keyword evidence="3" id="KW-1185">Reference proteome</keyword>
<feature type="domain" description="Thioredoxin" evidence="1">
    <location>
        <begin position="3"/>
        <end position="122"/>
    </location>
</feature>
<dbReference type="PANTHER" id="PTHR19991:SF2">
    <property type="entry name" value="GH08893P"/>
    <property type="match status" value="1"/>
</dbReference>
<protein>
    <recommendedName>
        <fullName evidence="1">Thioredoxin domain-containing protein</fullName>
    </recommendedName>
</protein>
<evidence type="ECO:0000313" key="2">
    <source>
        <dbReference type="EMBL" id="CAE7228613.1"/>
    </source>
</evidence>
<dbReference type="InterPro" id="IPR013766">
    <property type="entry name" value="Thioredoxin_domain"/>
</dbReference>
<comment type="caution">
    <text evidence="2">The sequence shown here is derived from an EMBL/GenBank/DDBJ whole genome shotgun (WGS) entry which is preliminary data.</text>
</comment>
<sequence length="153" mass="16512">MLGALVLSLPSAAVQQLNDETFEHQTQASTGMTTGSWLVTFGSNGCGSCDRFREALDSVEEELRDMYVIPAHVDKVDSAGLWKRFGISEVPATLLFAKHKLYRYTGAQDGQDLLAFARAALEGQLSAAEIPPPPSLLQIVLDKVKSIFGAGEL</sequence>
<proteinExistence type="predicted"/>
<dbReference type="CDD" id="cd02947">
    <property type="entry name" value="TRX_family"/>
    <property type="match status" value="1"/>
</dbReference>
<organism evidence="2 3">
    <name type="scientific">Symbiodinium natans</name>
    <dbReference type="NCBI Taxonomy" id="878477"/>
    <lineage>
        <taxon>Eukaryota</taxon>
        <taxon>Sar</taxon>
        <taxon>Alveolata</taxon>
        <taxon>Dinophyceae</taxon>
        <taxon>Suessiales</taxon>
        <taxon>Symbiodiniaceae</taxon>
        <taxon>Symbiodinium</taxon>
    </lineage>
</organism>
<accession>A0A812KR36</accession>
<dbReference type="Pfam" id="PF00085">
    <property type="entry name" value="Thioredoxin"/>
    <property type="match status" value="1"/>
</dbReference>
<dbReference type="EMBL" id="CAJNDS010000698">
    <property type="protein sequence ID" value="CAE7228613.1"/>
    <property type="molecule type" value="Genomic_DNA"/>
</dbReference>
<evidence type="ECO:0000313" key="3">
    <source>
        <dbReference type="Proteomes" id="UP000604046"/>
    </source>
</evidence>